<dbReference type="AlphaFoldDB" id="A0A4C1UZS7"/>
<name>A0A4C1UZS7_EUMVA</name>
<proteinExistence type="predicted"/>
<accession>A0A4C1UZS7</accession>
<feature type="domain" description="Integrase zinc-binding" evidence="1">
    <location>
        <begin position="35"/>
        <end position="80"/>
    </location>
</feature>
<comment type="caution">
    <text evidence="2">The sequence shown here is derived from an EMBL/GenBank/DDBJ whole genome shotgun (WGS) entry which is preliminary data.</text>
</comment>
<evidence type="ECO:0000313" key="2">
    <source>
        <dbReference type="EMBL" id="GBP31729.1"/>
    </source>
</evidence>
<protein>
    <recommendedName>
        <fullName evidence="1">Integrase zinc-binding domain-containing protein</fullName>
    </recommendedName>
</protein>
<reference evidence="2 3" key="1">
    <citation type="journal article" date="2019" name="Commun. Biol.">
        <title>The bagworm genome reveals a unique fibroin gene that provides high tensile strength.</title>
        <authorList>
            <person name="Kono N."/>
            <person name="Nakamura H."/>
            <person name="Ohtoshi R."/>
            <person name="Tomita M."/>
            <person name="Numata K."/>
            <person name="Arakawa K."/>
        </authorList>
    </citation>
    <scope>NUCLEOTIDE SEQUENCE [LARGE SCALE GENOMIC DNA]</scope>
</reference>
<evidence type="ECO:0000259" key="1">
    <source>
        <dbReference type="Pfam" id="PF17921"/>
    </source>
</evidence>
<dbReference type="OrthoDB" id="115435at2759"/>
<dbReference type="Proteomes" id="UP000299102">
    <property type="component" value="Unassembled WGS sequence"/>
</dbReference>
<sequence length="98" mass="11295">MLSFKIKWERAGDGNRSLSSAGKSSVSYAHPWALVPLSVRWQVLRSNHDDVEHFVFEKTLQLVRSLFRLPKIRKFVKKYVGARLEYAQYKLLSGTRGG</sequence>
<organism evidence="2 3">
    <name type="scientific">Eumeta variegata</name>
    <name type="common">Bagworm moth</name>
    <name type="synonym">Eumeta japonica</name>
    <dbReference type="NCBI Taxonomy" id="151549"/>
    <lineage>
        <taxon>Eukaryota</taxon>
        <taxon>Metazoa</taxon>
        <taxon>Ecdysozoa</taxon>
        <taxon>Arthropoda</taxon>
        <taxon>Hexapoda</taxon>
        <taxon>Insecta</taxon>
        <taxon>Pterygota</taxon>
        <taxon>Neoptera</taxon>
        <taxon>Endopterygota</taxon>
        <taxon>Lepidoptera</taxon>
        <taxon>Glossata</taxon>
        <taxon>Ditrysia</taxon>
        <taxon>Tineoidea</taxon>
        <taxon>Psychidae</taxon>
        <taxon>Oiketicinae</taxon>
        <taxon>Eumeta</taxon>
    </lineage>
</organism>
<gene>
    <name evidence="2" type="ORF">EVAR_4965_1</name>
</gene>
<keyword evidence="3" id="KW-1185">Reference proteome</keyword>
<dbReference type="Gene3D" id="1.10.340.70">
    <property type="match status" value="1"/>
</dbReference>
<dbReference type="InterPro" id="IPR041588">
    <property type="entry name" value="Integrase_H2C2"/>
</dbReference>
<dbReference type="EMBL" id="BGZK01000250">
    <property type="protein sequence ID" value="GBP31729.1"/>
    <property type="molecule type" value="Genomic_DNA"/>
</dbReference>
<dbReference type="Pfam" id="PF17921">
    <property type="entry name" value="Integrase_H2C2"/>
    <property type="match status" value="1"/>
</dbReference>
<evidence type="ECO:0000313" key="3">
    <source>
        <dbReference type="Proteomes" id="UP000299102"/>
    </source>
</evidence>